<comment type="caution">
    <text evidence="1">The sequence shown here is derived from an EMBL/GenBank/DDBJ whole genome shotgun (WGS) entry which is preliminary data.</text>
</comment>
<dbReference type="RefSeq" id="WP_022610133.1">
    <property type="nucleotide sequence ID" value="NZ_LK391965.1"/>
</dbReference>
<sequence>MAQQPVKLEIKQLSSFVSPFLMNNRPVSCVVGENGTTIHYKESGRKTDYELVEPRTQGTEITLDVSRYSIDATLTSDELQYKAELQREREASIERQRQQDEQRRIQKERDAFEFNQSLNIPFRWAPDIKVVLSGLSANSAGNGINRRSVSHIRVLEPYQDGRFVRTRGDFLCGKDNSKYQGYSAPDESKKHTVKVTCKQCIKAAERFNKI</sequence>
<dbReference type="EMBL" id="CAOF01000008">
    <property type="protein sequence ID" value="CCO44202.1"/>
    <property type="molecule type" value="Genomic_DNA"/>
</dbReference>
<proteinExistence type="predicted"/>
<reference evidence="1 2" key="1">
    <citation type="journal article" date="2013" name="ISME J.">
        <title>Comparative genomics of pathogenic lineages of Vibrio nigripulchritudo identifies virulence-associated traits.</title>
        <authorList>
            <person name="Goudenege D."/>
            <person name="Labreuche Y."/>
            <person name="Krin E."/>
            <person name="Ansquer D."/>
            <person name="Mangenot S."/>
            <person name="Calteau A."/>
            <person name="Medigue C."/>
            <person name="Mazel D."/>
            <person name="Polz M.F."/>
            <person name="Le Roux F."/>
        </authorList>
    </citation>
    <scope>NUCLEOTIDE SEQUENCE [LARGE SCALE GENOMIC DNA]</scope>
    <source>
        <strain evidence="1 2">SOn1</strain>
    </source>
</reference>
<organism evidence="1 2">
    <name type="scientific">Vibrio nigripulchritudo SOn1</name>
    <dbReference type="NCBI Taxonomy" id="1238450"/>
    <lineage>
        <taxon>Bacteria</taxon>
        <taxon>Pseudomonadati</taxon>
        <taxon>Pseudomonadota</taxon>
        <taxon>Gammaproteobacteria</taxon>
        <taxon>Vibrionales</taxon>
        <taxon>Vibrionaceae</taxon>
        <taxon>Vibrio</taxon>
    </lineage>
</organism>
<evidence type="ECO:0000313" key="1">
    <source>
        <dbReference type="EMBL" id="CCO44202.1"/>
    </source>
</evidence>
<name>A0AAV2VHS3_9VIBR</name>
<accession>A0AAV2VHS3</accession>
<evidence type="ECO:0000313" key="2">
    <source>
        <dbReference type="Proteomes" id="UP000018211"/>
    </source>
</evidence>
<protein>
    <submittedName>
        <fullName evidence="1">Uncharacterized protein</fullName>
    </submittedName>
</protein>
<dbReference type="Proteomes" id="UP000018211">
    <property type="component" value="Unassembled WGS sequence"/>
</dbReference>
<gene>
    <name evidence="1" type="ORF">VIBNISOn1_1050028</name>
</gene>
<dbReference type="AlphaFoldDB" id="A0AAV2VHS3"/>